<evidence type="ECO:0000313" key="2">
    <source>
        <dbReference type="Proteomes" id="UP000074914"/>
    </source>
</evidence>
<accession>A0ABM5ZAW9</accession>
<dbReference type="Proteomes" id="UP000074914">
    <property type="component" value="Chromosome"/>
</dbReference>
<evidence type="ECO:0000313" key="1">
    <source>
        <dbReference type="EMBL" id="AMP16235.1"/>
    </source>
</evidence>
<protein>
    <submittedName>
        <fullName evidence="1">Uncharacterized protein</fullName>
    </submittedName>
</protein>
<proteinExistence type="predicted"/>
<keyword evidence="2" id="KW-1185">Reference proteome</keyword>
<sequence length="51" mass="5908">MIQTMSRFFLPNKSLSNAYVALRYLGQSVIAYRTQTRLALRRNKSEKSAAR</sequence>
<gene>
    <name evidence="1" type="ORF">CPter291_4001</name>
</gene>
<organism evidence="1 2">
    <name type="scientific">Collimonas pratensis</name>
    <dbReference type="NCBI Taxonomy" id="279113"/>
    <lineage>
        <taxon>Bacteria</taxon>
        <taxon>Pseudomonadati</taxon>
        <taxon>Pseudomonadota</taxon>
        <taxon>Betaproteobacteria</taxon>
        <taxon>Burkholderiales</taxon>
        <taxon>Oxalobacteraceae</taxon>
        <taxon>Collimonas</taxon>
    </lineage>
</organism>
<reference evidence="1 2" key="1">
    <citation type="submission" date="2015-11" db="EMBL/GenBank/DDBJ databases">
        <title>Exploring the genomic traits of fungus-feeding bacterial genus Collimonas.</title>
        <authorList>
            <person name="Song C."/>
            <person name="Schmidt R."/>
            <person name="de Jager V."/>
            <person name="Krzyzanowska D."/>
            <person name="Jongedijk E."/>
            <person name="Cankar K."/>
            <person name="Beekwilder J."/>
            <person name="van Veen A."/>
            <person name="de Boer W."/>
            <person name="van Veen J.A."/>
            <person name="Garbeva P."/>
        </authorList>
    </citation>
    <scope>NUCLEOTIDE SEQUENCE [LARGE SCALE GENOMIC DNA]</scope>
    <source>
        <strain evidence="1 2">Ter291</strain>
    </source>
</reference>
<name>A0ABM5ZAW9_9BURK</name>
<dbReference type="EMBL" id="CP013236">
    <property type="protein sequence ID" value="AMP16235.1"/>
    <property type="molecule type" value="Genomic_DNA"/>
</dbReference>